<keyword evidence="9" id="KW-1185">Reference proteome</keyword>
<dbReference type="PANTHER" id="PTHR10738">
    <property type="entry name" value="PROTEIN ARGININE N-METHYLTRANSFERASE 5"/>
    <property type="match status" value="1"/>
</dbReference>
<feature type="domain" description="PRMT5 TIM barrel" evidence="6">
    <location>
        <begin position="2"/>
        <end position="104"/>
    </location>
</feature>
<keyword evidence="1 4" id="KW-0489">Methyltransferase</keyword>
<dbReference type="InterPro" id="IPR029063">
    <property type="entry name" value="SAM-dependent_MTases_sf"/>
</dbReference>
<evidence type="ECO:0000313" key="9">
    <source>
        <dbReference type="Proteomes" id="UP001215151"/>
    </source>
</evidence>
<dbReference type="InterPro" id="IPR035247">
    <property type="entry name" value="PRMT5_TIM"/>
</dbReference>
<gene>
    <name evidence="8" type="ORF">ONZ51_g13255</name>
</gene>
<evidence type="ECO:0000259" key="5">
    <source>
        <dbReference type="Pfam" id="PF05185"/>
    </source>
</evidence>
<dbReference type="InterPro" id="IPR025799">
    <property type="entry name" value="Arg_MeTrfase"/>
</dbReference>
<evidence type="ECO:0008006" key="10">
    <source>
        <dbReference type="Google" id="ProtNLM"/>
    </source>
</evidence>
<dbReference type="InterPro" id="IPR035248">
    <property type="entry name" value="PRMT5_C"/>
</dbReference>
<dbReference type="GO" id="GO:0016274">
    <property type="term" value="F:protein-arginine N-methyltransferase activity"/>
    <property type="evidence" value="ECO:0007669"/>
    <property type="project" value="InterPro"/>
</dbReference>
<dbReference type="Pfam" id="PF05185">
    <property type="entry name" value="PRMT5"/>
    <property type="match status" value="1"/>
</dbReference>
<evidence type="ECO:0000313" key="8">
    <source>
        <dbReference type="EMBL" id="KAJ8454045.1"/>
    </source>
</evidence>
<comment type="caution">
    <text evidence="8">The sequence shown here is derived from an EMBL/GenBank/DDBJ whole genome shotgun (WGS) entry which is preliminary data.</text>
</comment>
<keyword evidence="3 4" id="KW-0949">S-adenosyl-L-methionine</keyword>
<feature type="domain" description="PRMT5 oligomerisation" evidence="7">
    <location>
        <begin position="254"/>
        <end position="444"/>
    </location>
</feature>
<dbReference type="Gene3D" id="3.40.50.150">
    <property type="entry name" value="Vaccinia Virus protein VP39"/>
    <property type="match status" value="1"/>
</dbReference>
<organism evidence="8 9">
    <name type="scientific">Trametes cubensis</name>
    <dbReference type="NCBI Taxonomy" id="1111947"/>
    <lineage>
        <taxon>Eukaryota</taxon>
        <taxon>Fungi</taxon>
        <taxon>Dikarya</taxon>
        <taxon>Basidiomycota</taxon>
        <taxon>Agaricomycotina</taxon>
        <taxon>Agaricomycetes</taxon>
        <taxon>Polyporales</taxon>
        <taxon>Polyporaceae</taxon>
        <taxon>Trametes</taxon>
    </lineage>
</organism>
<dbReference type="GO" id="GO:0006355">
    <property type="term" value="P:regulation of DNA-templated transcription"/>
    <property type="evidence" value="ECO:0007669"/>
    <property type="project" value="TreeGrafter"/>
</dbReference>
<evidence type="ECO:0000256" key="2">
    <source>
        <dbReference type="ARBA" id="ARBA00022679"/>
    </source>
</evidence>
<dbReference type="Pfam" id="PF17286">
    <property type="entry name" value="PRMT5_C"/>
    <property type="match status" value="1"/>
</dbReference>
<dbReference type="InterPro" id="IPR035075">
    <property type="entry name" value="PRMT5"/>
</dbReference>
<dbReference type="Gene3D" id="2.70.160.11">
    <property type="entry name" value="Hnrnp arginine n-methyltransferase1"/>
    <property type="match status" value="1"/>
</dbReference>
<evidence type="ECO:0000259" key="6">
    <source>
        <dbReference type="Pfam" id="PF17285"/>
    </source>
</evidence>
<dbReference type="Pfam" id="PF17285">
    <property type="entry name" value="PRMT5_TIM"/>
    <property type="match status" value="1"/>
</dbReference>
<keyword evidence="2 4" id="KW-0808">Transferase</keyword>
<dbReference type="GO" id="GO:0032259">
    <property type="term" value="P:methylation"/>
    <property type="evidence" value="ECO:0007669"/>
    <property type="project" value="UniProtKB-KW"/>
</dbReference>
<dbReference type="PROSITE" id="PS51678">
    <property type="entry name" value="SAM_MT_PRMT"/>
    <property type="match status" value="1"/>
</dbReference>
<evidence type="ECO:0000256" key="3">
    <source>
        <dbReference type="ARBA" id="ARBA00022691"/>
    </source>
</evidence>
<dbReference type="SUPFAM" id="SSF53335">
    <property type="entry name" value="S-adenosyl-L-methionine-dependent methyltransferases"/>
    <property type="match status" value="1"/>
</dbReference>
<dbReference type="GO" id="GO:0005634">
    <property type="term" value="C:nucleus"/>
    <property type="evidence" value="ECO:0007669"/>
    <property type="project" value="TreeGrafter"/>
</dbReference>
<feature type="domain" description="PRMT5 arginine-N-methyltransferase" evidence="5">
    <location>
        <begin position="105"/>
        <end position="251"/>
    </location>
</feature>
<dbReference type="AlphaFoldDB" id="A0AAD7TED9"/>
<evidence type="ECO:0000256" key="1">
    <source>
        <dbReference type="ARBA" id="ARBA00022603"/>
    </source>
</evidence>
<proteinExistence type="predicted"/>
<accession>A0AAD7TED9</accession>
<dbReference type="FunFam" id="2.70.160.11:FF:000020">
    <property type="entry name" value="Protein arginine N-methyltransferase"/>
    <property type="match status" value="1"/>
</dbReference>
<dbReference type="Proteomes" id="UP001215151">
    <property type="component" value="Unassembled WGS sequence"/>
</dbReference>
<dbReference type="EMBL" id="JAPEVG010001070">
    <property type="protein sequence ID" value="KAJ8454045.1"/>
    <property type="molecule type" value="Genomic_DNA"/>
</dbReference>
<name>A0AAD7TED9_9APHY</name>
<dbReference type="PANTHER" id="PTHR10738:SF0">
    <property type="entry name" value="PROTEIN ARGININE N-METHYLTRANSFERASE 5"/>
    <property type="match status" value="1"/>
</dbReference>
<dbReference type="Gene3D" id="3.20.20.150">
    <property type="entry name" value="Divalent-metal-dependent TIM barrel enzymes"/>
    <property type="match status" value="1"/>
</dbReference>
<evidence type="ECO:0000256" key="4">
    <source>
        <dbReference type="PROSITE-ProRule" id="PRU01015"/>
    </source>
</evidence>
<dbReference type="GO" id="GO:0005829">
    <property type="term" value="C:cytosol"/>
    <property type="evidence" value="ECO:0007669"/>
    <property type="project" value="TreeGrafter"/>
</dbReference>
<protein>
    <recommendedName>
        <fullName evidence="10">Protein arginine N-methyltransferase</fullName>
    </recommendedName>
</protein>
<sequence>MTTWEMWDTIRTICGYNPRLTLVLDLTPPLPLSSSVLDQWSAEPVRHLWLPASAFIANAKGYPVLPKGTQSFIRNIMKLQPNVILSGTRANKHACGGEAAYSQYPLMDNLQSITYQTFEQDPVKYRNYEEAIFLALSEWPNPGKVTLCVAGAGRGPLVARALTAIARSKREAFVYAVEKNPNAYVTLQERHRDEWGDEKVKLLYGDMRTLDVPEKVDILISELLGSFGDNELSPECLDGASRFLKPEGISIPSSYTAYVAPLSSSKLYNETRAMKDPKSMETPYVVMLHAINILSDDGGGISGTCGPRIQECWEFEHPRKDAALTDQGLPLTNSHNARSAKLTFHIPNAGVLHGFAGYFEAVLYGHVGLSIHPDRMAQISKDMLSWFPLFFPLKEPLYLPADSELTVSLWRLTDTRKVWYEWFAEAFLPVPSSSVHSPIWRDTLSPMSPSADSSSFLSPMVSTPTVVTSPLLDVPQLTLELPPQQPERQKEGVSLVKISQTALHNPGVYAGYTVHIHIRILFKPPAIAVTTALVALAQMVLAQAGPKINTLTSPTQCVPVQFTWEGGSPPYYLSLVPGGQPSAPALKQFPVQNGNSMTWVVDLPAGTSFSSSLRDSTGAQAFSDIQTVQPNSDSSCLNSSGSTSMPMTASTSSLVSSAASLNAATASGTSAAQHASASTTASSTISASGTGVHAVSSGASSTASTPTSSNAASLHTSAGAIGIAGLLGLVGAALLG</sequence>
<evidence type="ECO:0000259" key="7">
    <source>
        <dbReference type="Pfam" id="PF17286"/>
    </source>
</evidence>
<reference evidence="8" key="1">
    <citation type="submission" date="2022-11" db="EMBL/GenBank/DDBJ databases">
        <title>Genome Sequence of Cubamyces cubensis.</title>
        <authorList>
            <person name="Buettner E."/>
        </authorList>
    </citation>
    <scope>NUCLEOTIDE SEQUENCE</scope>
    <source>
        <strain evidence="8">MPL-01</strain>
    </source>
</reference>